<dbReference type="AlphaFoldDB" id="A0A8S9Z1L7"/>
<dbReference type="Proteomes" id="UP000822476">
    <property type="component" value="Unassembled WGS sequence"/>
</dbReference>
<organism evidence="1 2">
    <name type="scientific">Paragonimus skrjabini miyazakii</name>
    <dbReference type="NCBI Taxonomy" id="59628"/>
    <lineage>
        <taxon>Eukaryota</taxon>
        <taxon>Metazoa</taxon>
        <taxon>Spiralia</taxon>
        <taxon>Lophotrochozoa</taxon>
        <taxon>Platyhelminthes</taxon>
        <taxon>Trematoda</taxon>
        <taxon>Digenea</taxon>
        <taxon>Plagiorchiida</taxon>
        <taxon>Troglotremata</taxon>
        <taxon>Troglotrematidae</taxon>
        <taxon>Paragonimus</taxon>
    </lineage>
</organism>
<proteinExistence type="predicted"/>
<comment type="caution">
    <text evidence="1">The sequence shown here is derived from an EMBL/GenBank/DDBJ whole genome shotgun (WGS) entry which is preliminary data.</text>
</comment>
<accession>A0A8S9Z1L7</accession>
<reference evidence="1" key="1">
    <citation type="submission" date="2019-07" db="EMBL/GenBank/DDBJ databases">
        <title>Annotation for the trematode Paragonimus miyazaki's.</title>
        <authorList>
            <person name="Choi Y.-J."/>
        </authorList>
    </citation>
    <scope>NUCLEOTIDE SEQUENCE</scope>
    <source>
        <strain evidence="1">Japan</strain>
    </source>
</reference>
<protein>
    <submittedName>
        <fullName evidence="1">Uncharacterized protein</fullName>
    </submittedName>
</protein>
<gene>
    <name evidence="1" type="ORF">EG68_03551</name>
</gene>
<sequence>MQESISVQEEKFYNSDKPLELVEHQGVFSSSCFFLLLIGTTANVQQESPKEFPH</sequence>
<evidence type="ECO:0000313" key="1">
    <source>
        <dbReference type="EMBL" id="KAF7259041.1"/>
    </source>
</evidence>
<dbReference type="EMBL" id="JTDE01001399">
    <property type="protein sequence ID" value="KAF7259041.1"/>
    <property type="molecule type" value="Genomic_DNA"/>
</dbReference>
<evidence type="ECO:0000313" key="2">
    <source>
        <dbReference type="Proteomes" id="UP000822476"/>
    </source>
</evidence>
<keyword evidence="2" id="KW-1185">Reference proteome</keyword>
<name>A0A8S9Z1L7_9TREM</name>